<feature type="compositionally biased region" description="Polar residues" evidence="1">
    <location>
        <begin position="194"/>
        <end position="203"/>
    </location>
</feature>
<sequence>MILKNKYMLLTVALFCVTECALILGELILDLHKVKDVLEEQEKASFDFVKGLNQRYPVHVPSPDLDIDDVYTLLLQSNVSWPSPNSLQALNSSGSGLNSSLYANHYMTGITTNINNITSSTSGGSNSSSSGSSSGSISSNNYLSYASSVLQHYHRHRKRSAEDYFQTGYVITRNNKSGSTDSSPRAVTHGSPATAMQQSSAVGHTSHRGHDDNSLEKKIASALHTASITICSILVFEVRIIY</sequence>
<evidence type="ECO:0000313" key="2">
    <source>
        <dbReference type="EMBL" id="GFS15682.1"/>
    </source>
</evidence>
<evidence type="ECO:0000256" key="1">
    <source>
        <dbReference type="SAM" id="MobiDB-lite"/>
    </source>
</evidence>
<comment type="caution">
    <text evidence="2">The sequence shown here is derived from an EMBL/GenBank/DDBJ whole genome shotgun (WGS) entry which is preliminary data.</text>
</comment>
<dbReference type="AlphaFoldDB" id="A0AAV4J2K4"/>
<name>A0AAV4J2K4_9GAST</name>
<protein>
    <submittedName>
        <fullName evidence="2">Voltage-gated hydrogen channel 1</fullName>
    </submittedName>
</protein>
<feature type="compositionally biased region" description="Polar residues" evidence="1">
    <location>
        <begin position="173"/>
        <end position="185"/>
    </location>
</feature>
<keyword evidence="3" id="KW-1185">Reference proteome</keyword>
<accession>A0AAV4J2K4</accession>
<proteinExistence type="predicted"/>
<evidence type="ECO:0000313" key="3">
    <source>
        <dbReference type="Proteomes" id="UP000762676"/>
    </source>
</evidence>
<feature type="region of interest" description="Disordered" evidence="1">
    <location>
        <begin position="173"/>
        <end position="212"/>
    </location>
</feature>
<dbReference type="EMBL" id="BMAT01002863">
    <property type="protein sequence ID" value="GFS15682.1"/>
    <property type="molecule type" value="Genomic_DNA"/>
</dbReference>
<gene>
    <name evidence="2" type="ORF">ElyMa_001454800</name>
</gene>
<organism evidence="2 3">
    <name type="scientific">Elysia marginata</name>
    <dbReference type="NCBI Taxonomy" id="1093978"/>
    <lineage>
        <taxon>Eukaryota</taxon>
        <taxon>Metazoa</taxon>
        <taxon>Spiralia</taxon>
        <taxon>Lophotrochozoa</taxon>
        <taxon>Mollusca</taxon>
        <taxon>Gastropoda</taxon>
        <taxon>Heterobranchia</taxon>
        <taxon>Euthyneura</taxon>
        <taxon>Panpulmonata</taxon>
        <taxon>Sacoglossa</taxon>
        <taxon>Placobranchoidea</taxon>
        <taxon>Plakobranchidae</taxon>
        <taxon>Elysia</taxon>
    </lineage>
</organism>
<dbReference type="Proteomes" id="UP000762676">
    <property type="component" value="Unassembled WGS sequence"/>
</dbReference>
<reference evidence="2 3" key="1">
    <citation type="journal article" date="2021" name="Elife">
        <title>Chloroplast acquisition without the gene transfer in kleptoplastic sea slugs, Plakobranchus ocellatus.</title>
        <authorList>
            <person name="Maeda T."/>
            <person name="Takahashi S."/>
            <person name="Yoshida T."/>
            <person name="Shimamura S."/>
            <person name="Takaki Y."/>
            <person name="Nagai Y."/>
            <person name="Toyoda A."/>
            <person name="Suzuki Y."/>
            <person name="Arimoto A."/>
            <person name="Ishii H."/>
            <person name="Satoh N."/>
            <person name="Nishiyama T."/>
            <person name="Hasebe M."/>
            <person name="Maruyama T."/>
            <person name="Minagawa J."/>
            <person name="Obokata J."/>
            <person name="Shigenobu S."/>
        </authorList>
    </citation>
    <scope>NUCLEOTIDE SEQUENCE [LARGE SCALE GENOMIC DNA]</scope>
</reference>